<evidence type="ECO:0000256" key="2">
    <source>
        <dbReference type="ARBA" id="ARBA00022679"/>
    </source>
</evidence>
<accession>Q98SC8</accession>
<dbReference type="EMBL" id="AF083031">
    <property type="protein sequence ID" value="AAK39655.1"/>
    <property type="molecule type" value="Genomic_DNA"/>
</dbReference>
<dbReference type="InterPro" id="IPR008271">
    <property type="entry name" value="Ser/Thr_kinase_AS"/>
</dbReference>
<dbReference type="GeneID" id="857120"/>
<organism evidence="9 10">
    <name type="scientific">Guillardia theta</name>
    <name type="common">Cryptophyte</name>
    <name type="synonym">Cryptomonas phi</name>
    <dbReference type="NCBI Taxonomy" id="55529"/>
    <lineage>
        <taxon>Eukaryota</taxon>
        <taxon>Cryptophyceae</taxon>
        <taxon>Pyrenomonadales</taxon>
        <taxon>Geminigeraceae</taxon>
        <taxon>Guillardia</taxon>
    </lineage>
</organism>
<dbReference type="Gene3D" id="1.10.510.10">
    <property type="entry name" value="Transferase(Phosphotransferase) domain 1"/>
    <property type="match status" value="1"/>
</dbReference>
<dbReference type="InterPro" id="IPR017441">
    <property type="entry name" value="Protein_kinase_ATP_BS"/>
</dbReference>
<keyword evidence="1 7" id="KW-0723">Serine/threonine-protein kinase</keyword>
<evidence type="ECO:0000256" key="6">
    <source>
        <dbReference type="PROSITE-ProRule" id="PRU10141"/>
    </source>
</evidence>
<geneLocation type="nucleomorph" evidence="9"/>
<sequence length="401" mass="46889">MQEDMEYNIRFVGSYILDKTLGVGATGKVKLAKHSRTKEKVGVKIIKKDLFYDKPSLRLKIQREISVMKLMFHPHVIKIYDVLEDSKYLFLIIEYASKGELFNYLVEKRKLENREALKFFHEIISGLEYCHKHRICHRDLKLENILLDMKLQIKIADFGMASLSIPNIMLKTFCGSPHYASPEVVSNEPYNGIKADIWSCGIILYALVVGKLPYDEENDNMRKLFNKIRFEPPRIPRIIHPDCRDLIRALLTINPQKRITIDKIKKHPWYKSSPLPESCRISIQNLSFASVQNPISNPDPEIISFLLPLQLVKDKKTLCGILSTKKPSFLRVLYRQLEWRKMKMDSVRSNLINEANFKRKKLFKQGKLGNITGLKYWKNLKCKFLSINIKSFVRTGIYIYF</sequence>
<dbReference type="CDD" id="cd14081">
    <property type="entry name" value="STKc_BRSK1_2"/>
    <property type="match status" value="1"/>
</dbReference>
<dbReference type="PROSITE" id="PS50011">
    <property type="entry name" value="PROTEIN_KINASE_DOM"/>
    <property type="match status" value="1"/>
</dbReference>
<keyword evidence="3 6" id="KW-0547">Nucleotide-binding</keyword>
<dbReference type="GO" id="GO:0004674">
    <property type="term" value="F:protein serine/threonine kinase activity"/>
    <property type="evidence" value="ECO:0007669"/>
    <property type="project" value="UniProtKB-KW"/>
</dbReference>
<dbReference type="Pfam" id="PF00069">
    <property type="entry name" value="Pkinase"/>
    <property type="match status" value="1"/>
</dbReference>
<evidence type="ECO:0000256" key="7">
    <source>
        <dbReference type="RuleBase" id="RU000304"/>
    </source>
</evidence>
<dbReference type="FunFam" id="3.30.200.20:FF:000003">
    <property type="entry name" value="Non-specific serine/threonine protein kinase"/>
    <property type="match status" value="1"/>
</dbReference>
<feature type="domain" description="Protein kinase" evidence="8">
    <location>
        <begin position="15"/>
        <end position="270"/>
    </location>
</feature>
<keyword evidence="2" id="KW-0808">Transferase</keyword>
<dbReference type="SUPFAM" id="SSF56112">
    <property type="entry name" value="Protein kinase-like (PK-like)"/>
    <property type="match status" value="1"/>
</dbReference>
<dbReference type="PANTHER" id="PTHR24346">
    <property type="entry name" value="MAP/MICROTUBULE AFFINITY-REGULATING KINASE"/>
    <property type="match status" value="1"/>
</dbReference>
<evidence type="ECO:0000259" key="8">
    <source>
        <dbReference type="PROSITE" id="PS50011"/>
    </source>
</evidence>
<evidence type="ECO:0000256" key="5">
    <source>
        <dbReference type="ARBA" id="ARBA00022840"/>
    </source>
</evidence>
<dbReference type="PANTHER" id="PTHR24346:SF82">
    <property type="entry name" value="KP78A-RELATED"/>
    <property type="match status" value="1"/>
</dbReference>
<protein>
    <submittedName>
        <fullName evidence="9">SNF1-related protein kinase</fullName>
    </submittedName>
</protein>
<dbReference type="SMART" id="SM00220">
    <property type="entry name" value="S_TKc"/>
    <property type="match status" value="1"/>
</dbReference>
<name>Q98SC8_GUITH</name>
<keyword evidence="4 9" id="KW-0418">Kinase</keyword>
<dbReference type="FunFam" id="1.10.510.10:FF:000956">
    <property type="entry name" value="CAMK family protein kinase"/>
    <property type="match status" value="1"/>
</dbReference>
<comment type="similarity">
    <text evidence="7">Belongs to the protein kinase superfamily.</text>
</comment>
<dbReference type="PROSITE" id="PS00108">
    <property type="entry name" value="PROTEIN_KINASE_ST"/>
    <property type="match status" value="1"/>
</dbReference>
<dbReference type="GO" id="GO:0035556">
    <property type="term" value="P:intracellular signal transduction"/>
    <property type="evidence" value="ECO:0007669"/>
    <property type="project" value="TreeGrafter"/>
</dbReference>
<dbReference type="PIR" id="B90120">
    <property type="entry name" value="B90120"/>
</dbReference>
<evidence type="ECO:0000313" key="10">
    <source>
        <dbReference type="Proteomes" id="UP000242167"/>
    </source>
</evidence>
<feature type="binding site" evidence="6">
    <location>
        <position position="48"/>
    </location>
    <ligand>
        <name>ATP</name>
        <dbReference type="ChEBI" id="CHEBI:30616"/>
    </ligand>
</feature>
<keyword evidence="9" id="KW-0542">Nucleomorph</keyword>
<evidence type="ECO:0000256" key="3">
    <source>
        <dbReference type="ARBA" id="ARBA00022741"/>
    </source>
</evidence>
<evidence type="ECO:0000256" key="1">
    <source>
        <dbReference type="ARBA" id="ARBA00022527"/>
    </source>
</evidence>
<proteinExistence type="inferred from homology"/>
<dbReference type="GO" id="GO:0005524">
    <property type="term" value="F:ATP binding"/>
    <property type="evidence" value="ECO:0007669"/>
    <property type="project" value="UniProtKB-UniRule"/>
</dbReference>
<evidence type="ECO:0000256" key="4">
    <source>
        <dbReference type="ARBA" id="ARBA00022777"/>
    </source>
</evidence>
<dbReference type="GO" id="GO:0005737">
    <property type="term" value="C:cytoplasm"/>
    <property type="evidence" value="ECO:0007669"/>
    <property type="project" value="TreeGrafter"/>
</dbReference>
<dbReference type="AlphaFoldDB" id="Q98SC8"/>
<keyword evidence="5 6" id="KW-0067">ATP-binding</keyword>
<gene>
    <name evidence="9" type="primary">kin(snf2)</name>
</gene>
<dbReference type="RefSeq" id="XP_001713346.1">
    <property type="nucleotide sequence ID" value="XM_001713294.1"/>
</dbReference>
<evidence type="ECO:0000313" key="9">
    <source>
        <dbReference type="EMBL" id="AAK39655.1"/>
    </source>
</evidence>
<reference evidence="9 10" key="1">
    <citation type="journal article" date="2001" name="Nature">
        <title>The highly reduced genome of an enslaved algal nucleus.</title>
        <authorList>
            <person name="Douglas S."/>
            <person name="Zauner S."/>
            <person name="Fraunholz M."/>
            <person name="Beaton M."/>
            <person name="Penny S."/>
            <person name="Deng L."/>
            <person name="Wu X."/>
            <person name="Reith M."/>
            <person name="Cavalier-Smith T."/>
            <person name="Maier U."/>
        </authorList>
    </citation>
    <scope>NUCLEOTIDE SEQUENCE [LARGE SCALE GENOMIC DNA]</scope>
</reference>
<dbReference type="InterPro" id="IPR000719">
    <property type="entry name" value="Prot_kinase_dom"/>
</dbReference>
<dbReference type="InterPro" id="IPR011009">
    <property type="entry name" value="Kinase-like_dom_sf"/>
</dbReference>
<dbReference type="Proteomes" id="UP000242167">
    <property type="component" value="Nucleomorph 3"/>
</dbReference>
<dbReference type="PROSITE" id="PS00107">
    <property type="entry name" value="PROTEIN_KINASE_ATP"/>
    <property type="match status" value="1"/>
</dbReference>